<evidence type="ECO:0000313" key="1">
    <source>
        <dbReference type="EMBL" id="MCY1012059.1"/>
    </source>
</evidence>
<evidence type="ECO:0000313" key="2">
    <source>
        <dbReference type="Proteomes" id="UP001150924"/>
    </source>
</evidence>
<comment type="caution">
    <text evidence="1">The sequence shown here is derived from an EMBL/GenBank/DDBJ whole genome shotgun (WGS) entry which is preliminary data.</text>
</comment>
<keyword evidence="2" id="KW-1185">Reference proteome</keyword>
<dbReference type="EMBL" id="JAPNKE010000002">
    <property type="protein sequence ID" value="MCY1012059.1"/>
    <property type="molecule type" value="Genomic_DNA"/>
</dbReference>
<name>A0A9X3J2R5_9BACT</name>
<dbReference type="AlphaFoldDB" id="A0A9X3J2R5"/>
<organism evidence="1 2">
    <name type="scientific">Nannocystis pusilla</name>
    <dbReference type="NCBI Taxonomy" id="889268"/>
    <lineage>
        <taxon>Bacteria</taxon>
        <taxon>Pseudomonadati</taxon>
        <taxon>Myxococcota</taxon>
        <taxon>Polyangia</taxon>
        <taxon>Nannocystales</taxon>
        <taxon>Nannocystaceae</taxon>
        <taxon>Nannocystis</taxon>
    </lineage>
</organism>
<proteinExistence type="predicted"/>
<accession>A0A9X3J2R5</accession>
<dbReference type="RefSeq" id="WP_267775396.1">
    <property type="nucleotide sequence ID" value="NZ_JAPNKE010000002.1"/>
</dbReference>
<sequence length="43" mass="4776">MLFLASRTAGSWAVGRYPQSGEAPVDTVIDRLWRLALLVTEVE</sequence>
<gene>
    <name evidence="1" type="ORF">OV079_42240</name>
</gene>
<reference evidence="1" key="1">
    <citation type="submission" date="2022-11" db="EMBL/GenBank/DDBJ databases">
        <title>Minimal conservation of predation-associated metabolite biosynthetic gene clusters underscores biosynthetic potential of Myxococcota including descriptions for ten novel species: Archangium lansinium sp. nov., Myxococcus landrumus sp. nov., Nannocystis bai.</title>
        <authorList>
            <person name="Ahearne A."/>
            <person name="Stevens C."/>
            <person name="Phillips K."/>
        </authorList>
    </citation>
    <scope>NUCLEOTIDE SEQUENCE</scope>
    <source>
        <strain evidence="1">Na p29</strain>
    </source>
</reference>
<protein>
    <submittedName>
        <fullName evidence="1">Uncharacterized protein</fullName>
    </submittedName>
</protein>
<dbReference type="Proteomes" id="UP001150924">
    <property type="component" value="Unassembled WGS sequence"/>
</dbReference>